<keyword evidence="6 7" id="KW-0342">GTP-binding</keyword>
<dbReference type="InterPro" id="IPR006297">
    <property type="entry name" value="EF-4"/>
</dbReference>
<dbReference type="SUPFAM" id="SSF50447">
    <property type="entry name" value="Translation proteins"/>
    <property type="match status" value="1"/>
</dbReference>
<dbReference type="EMBL" id="JBBJCI010000164">
    <property type="protein sequence ID" value="KAK7241662.1"/>
    <property type="molecule type" value="Genomic_DNA"/>
</dbReference>
<evidence type="ECO:0000256" key="7">
    <source>
        <dbReference type="HAMAP-Rule" id="MF_03137"/>
    </source>
</evidence>
<feature type="signal peptide" evidence="8">
    <location>
        <begin position="1"/>
        <end position="18"/>
    </location>
</feature>
<comment type="subcellular location">
    <subcellularLocation>
        <location evidence="7">Mitochondrion inner membrane</location>
        <topology evidence="7">Peripheral membrane protein</topology>
        <orientation evidence="7">Matrix side</orientation>
    </subcellularLocation>
    <subcellularLocation>
        <location evidence="1">Plastid</location>
        <location evidence="1">Chloroplast</location>
    </subcellularLocation>
</comment>
<proteinExistence type="inferred from homology"/>
<organism evidence="10 11">
    <name type="scientific">Aureococcus anophagefferens</name>
    <name type="common">Harmful bloom alga</name>
    <dbReference type="NCBI Taxonomy" id="44056"/>
    <lineage>
        <taxon>Eukaryota</taxon>
        <taxon>Sar</taxon>
        <taxon>Stramenopiles</taxon>
        <taxon>Ochrophyta</taxon>
        <taxon>Pelagophyceae</taxon>
        <taxon>Pelagomonadales</taxon>
        <taxon>Pelagomonadaceae</taxon>
        <taxon>Aureococcus</taxon>
    </lineage>
</organism>
<evidence type="ECO:0000256" key="6">
    <source>
        <dbReference type="ARBA" id="ARBA00023134"/>
    </source>
</evidence>
<protein>
    <recommendedName>
        <fullName evidence="7">Translation factor GUF1 homolog, mitochondrial</fullName>
        <ecNumber evidence="7">3.6.5.n1</ecNumber>
    </recommendedName>
    <alternativeName>
        <fullName evidence="7">Elongation factor 4 homolog</fullName>
        <shortName evidence="7">EF-4</shortName>
    </alternativeName>
    <alternativeName>
        <fullName evidence="7">GTPase GUF1 homolog</fullName>
    </alternativeName>
    <alternativeName>
        <fullName evidence="7">Ribosomal back-translocase</fullName>
    </alternativeName>
</protein>
<dbReference type="SUPFAM" id="SSF52540">
    <property type="entry name" value="P-loop containing nucleoside triphosphate hydrolases"/>
    <property type="match status" value="1"/>
</dbReference>
<dbReference type="Pfam" id="PF06421">
    <property type="entry name" value="LepA_C"/>
    <property type="match status" value="1"/>
</dbReference>
<dbReference type="SUPFAM" id="SSF54980">
    <property type="entry name" value="EF-G C-terminal domain-like"/>
    <property type="match status" value="2"/>
</dbReference>
<name>A0ABR1FZI7_AURAN</name>
<comment type="similarity">
    <text evidence="7">Belongs to the GTP-binding elongation factor family. LepA subfamily.</text>
</comment>
<evidence type="ECO:0000256" key="4">
    <source>
        <dbReference type="ARBA" id="ARBA00022801"/>
    </source>
</evidence>
<dbReference type="InterPro" id="IPR005225">
    <property type="entry name" value="Small_GTP-bd"/>
</dbReference>
<dbReference type="Gene3D" id="3.30.70.240">
    <property type="match status" value="1"/>
</dbReference>
<feature type="binding site" evidence="7">
    <location>
        <begin position="128"/>
        <end position="132"/>
    </location>
    <ligand>
        <name>GTP</name>
        <dbReference type="ChEBI" id="CHEBI:37565"/>
    </ligand>
</feature>
<keyword evidence="8" id="KW-0732">Signal</keyword>
<evidence type="ECO:0000259" key="9">
    <source>
        <dbReference type="PROSITE" id="PS51722"/>
    </source>
</evidence>
<dbReference type="CDD" id="cd03699">
    <property type="entry name" value="EF4_II"/>
    <property type="match status" value="1"/>
</dbReference>
<keyword evidence="5 7" id="KW-0648">Protein biosynthesis</keyword>
<dbReference type="InterPro" id="IPR013842">
    <property type="entry name" value="LepA_CTD"/>
</dbReference>
<comment type="function">
    <text evidence="7">Promotes mitochondrial protein synthesis. May act as a fidelity factor of the translation reaction, by catalyzing a one-codon backward translocation of tRNAs on improperly translocated ribosomes. Binds to mitochondrial ribosomes in a GTP-dependent manner.</text>
</comment>
<dbReference type="PANTHER" id="PTHR43512:SF4">
    <property type="entry name" value="TRANSLATION FACTOR GUF1 HOMOLOG, CHLOROPLASTIC"/>
    <property type="match status" value="1"/>
</dbReference>
<evidence type="ECO:0000313" key="10">
    <source>
        <dbReference type="EMBL" id="KAK7241662.1"/>
    </source>
</evidence>
<dbReference type="NCBIfam" id="TIGR00231">
    <property type="entry name" value="small_GTP"/>
    <property type="match status" value="1"/>
</dbReference>
<dbReference type="InterPro" id="IPR035647">
    <property type="entry name" value="EFG_III/V"/>
</dbReference>
<dbReference type="Gene3D" id="3.30.70.870">
    <property type="entry name" value="Elongation Factor G (Translational Gtpase), domain 3"/>
    <property type="match status" value="1"/>
</dbReference>
<reference evidence="10 11" key="1">
    <citation type="submission" date="2024-03" db="EMBL/GenBank/DDBJ databases">
        <title>Aureococcus anophagefferens CCMP1851 and Kratosvirus quantuckense: Draft genome of a second virus-susceptible host strain in the model system.</title>
        <authorList>
            <person name="Chase E."/>
            <person name="Truchon A.R."/>
            <person name="Schepens W."/>
            <person name="Wilhelm S.W."/>
        </authorList>
    </citation>
    <scope>NUCLEOTIDE SEQUENCE [LARGE SCALE GENOMIC DNA]</scope>
    <source>
        <strain evidence="10 11">CCMP1851</strain>
    </source>
</reference>
<feature type="binding site" evidence="7">
    <location>
        <begin position="182"/>
        <end position="185"/>
    </location>
    <ligand>
        <name>GTP</name>
        <dbReference type="ChEBI" id="CHEBI:37565"/>
    </ligand>
</feature>
<dbReference type="InterPro" id="IPR000795">
    <property type="entry name" value="T_Tr_GTP-bd_dom"/>
</dbReference>
<dbReference type="GO" id="GO:0003746">
    <property type="term" value="F:translation elongation factor activity"/>
    <property type="evidence" value="ECO:0007669"/>
    <property type="project" value="UniProtKB-KW"/>
</dbReference>
<dbReference type="PROSITE" id="PS51722">
    <property type="entry name" value="G_TR_2"/>
    <property type="match status" value="1"/>
</dbReference>
<dbReference type="PRINTS" id="PR00315">
    <property type="entry name" value="ELONGATNFCT"/>
</dbReference>
<keyword evidence="4 7" id="KW-0378">Hydrolase</keyword>
<gene>
    <name evidence="10" type="ORF">SO694_00070012</name>
</gene>
<keyword evidence="7" id="KW-0999">Mitochondrion inner membrane</keyword>
<dbReference type="Pfam" id="PF00009">
    <property type="entry name" value="GTP_EFTU"/>
    <property type="match status" value="1"/>
</dbReference>
<accession>A0ABR1FZI7</accession>
<evidence type="ECO:0000256" key="5">
    <source>
        <dbReference type="ARBA" id="ARBA00022917"/>
    </source>
</evidence>
<evidence type="ECO:0000256" key="8">
    <source>
        <dbReference type="SAM" id="SignalP"/>
    </source>
</evidence>
<dbReference type="CDD" id="cd01890">
    <property type="entry name" value="LepA"/>
    <property type="match status" value="1"/>
</dbReference>
<keyword evidence="7" id="KW-0496">Mitochondrion</keyword>
<keyword evidence="7" id="KW-0472">Membrane</keyword>
<dbReference type="InterPro" id="IPR038363">
    <property type="entry name" value="LepA_C_sf"/>
</dbReference>
<dbReference type="Proteomes" id="UP001363151">
    <property type="component" value="Unassembled WGS sequence"/>
</dbReference>
<dbReference type="Gene3D" id="3.30.70.2570">
    <property type="entry name" value="Elongation factor 4, C-terminal domain"/>
    <property type="match status" value="1"/>
</dbReference>
<dbReference type="InterPro" id="IPR009000">
    <property type="entry name" value="Transl_B-barrel_sf"/>
</dbReference>
<dbReference type="EC" id="3.6.5.n1" evidence="7"/>
<dbReference type="Gene3D" id="2.40.30.10">
    <property type="entry name" value="Translation factors"/>
    <property type="match status" value="1"/>
</dbReference>
<dbReference type="SMART" id="SM00838">
    <property type="entry name" value="EFG_C"/>
    <property type="match status" value="1"/>
</dbReference>
<keyword evidence="11" id="KW-1185">Reference proteome</keyword>
<evidence type="ECO:0000256" key="2">
    <source>
        <dbReference type="ARBA" id="ARBA00005454"/>
    </source>
</evidence>
<evidence type="ECO:0000313" key="11">
    <source>
        <dbReference type="Proteomes" id="UP001363151"/>
    </source>
</evidence>
<feature type="binding site" evidence="7">
    <location>
        <begin position="62"/>
        <end position="69"/>
    </location>
    <ligand>
        <name>GTP</name>
        <dbReference type="ChEBI" id="CHEBI:37565"/>
    </ligand>
</feature>
<dbReference type="InterPro" id="IPR035654">
    <property type="entry name" value="LepA_IV"/>
</dbReference>
<dbReference type="CDD" id="cd16260">
    <property type="entry name" value="EF4_III"/>
    <property type="match status" value="1"/>
</dbReference>
<dbReference type="NCBIfam" id="TIGR01393">
    <property type="entry name" value="lepA"/>
    <property type="match status" value="1"/>
</dbReference>
<dbReference type="InterPro" id="IPR031157">
    <property type="entry name" value="G_TR_CS"/>
</dbReference>
<dbReference type="Gene3D" id="3.40.50.300">
    <property type="entry name" value="P-loop containing nucleotide triphosphate hydrolases"/>
    <property type="match status" value="1"/>
</dbReference>
<comment type="caution">
    <text evidence="10">The sequence shown here is derived from an EMBL/GenBank/DDBJ whole genome shotgun (WGS) entry which is preliminary data.</text>
</comment>
<dbReference type="PANTHER" id="PTHR43512">
    <property type="entry name" value="TRANSLATION FACTOR GUF1-RELATED"/>
    <property type="match status" value="1"/>
</dbReference>
<keyword evidence="10" id="KW-0251">Elongation factor</keyword>
<dbReference type="PROSITE" id="PS00301">
    <property type="entry name" value="G_TR_1"/>
    <property type="match status" value="1"/>
</dbReference>
<feature type="chain" id="PRO_5047167613" description="Translation factor GUF1 homolog, mitochondrial" evidence="8">
    <location>
        <begin position="19"/>
        <end position="701"/>
    </location>
</feature>
<dbReference type="CDD" id="cd03709">
    <property type="entry name" value="lepA_C"/>
    <property type="match status" value="1"/>
</dbReference>
<comment type="catalytic activity">
    <reaction evidence="7">
        <text>GTP + H2O = GDP + phosphate + H(+)</text>
        <dbReference type="Rhea" id="RHEA:19669"/>
        <dbReference type="ChEBI" id="CHEBI:15377"/>
        <dbReference type="ChEBI" id="CHEBI:15378"/>
        <dbReference type="ChEBI" id="CHEBI:37565"/>
        <dbReference type="ChEBI" id="CHEBI:43474"/>
        <dbReference type="ChEBI" id="CHEBI:58189"/>
        <dbReference type="EC" id="3.6.5.n1"/>
    </reaction>
</comment>
<evidence type="ECO:0000256" key="3">
    <source>
        <dbReference type="ARBA" id="ARBA00022741"/>
    </source>
</evidence>
<evidence type="ECO:0000256" key="1">
    <source>
        <dbReference type="ARBA" id="ARBA00004229"/>
    </source>
</evidence>
<dbReference type="InterPro" id="IPR027417">
    <property type="entry name" value="P-loop_NTPase"/>
</dbReference>
<keyword evidence="3 7" id="KW-0547">Nucleotide-binding</keyword>
<feature type="domain" description="Tr-type G" evidence="9">
    <location>
        <begin position="53"/>
        <end position="235"/>
    </location>
</feature>
<sequence length="701" mass="76109">MALRHSCLRLLLATACHALRVAPSAVRRPRALAPLSAAKTADVSDVETAPPHAKIRNFAIIAHIDHGKSTLADRMLEMTGTVAGRDMQAQLLDSMDLERERGITIKLNAARMSFEAEDGETYILNLIDTPGHVDFSYEVSRSLAACEGALLVVDAAQGVQAQTLANVYLALENDLEIIPVLNKIDLPAAEPERVAEEIESTIGLDCTDAVLASAKSGLGIQEVLEAIVQRVPPPPDPEDDDAKSPTRALIFDSKFDAYQGVITYFRVVDGPGIAKGDRVKFVASGVTHDVTEIGVMCPDRVPVAGRRLQRGEVGYFCAGIKSVEDARVGDTVTVVKSAGVAATASQSRDVAALPGYAEATPMVYSGLFPVDADQYEALRDALSKLKLNDAALRYEAENSPAMGFGFRCGFLGLLHMEIVQERLEREYDVDLVITAPSVVYKVVQPGPDAADIVAKLERGEALAESAIEDQDDESVDEAARVLVVDNPSRMPDRDRNSHTLEPFVNLEVIAPTEYTGALMELAQERRGELVDMKYLTPTRTTIIYNMPLAEVITDFFDQVKSRTRGYASMEYSITGYRESPLVRLDVKINGDLAPPLSTVVHEADAQSSGKVLVRKLKEFIPRQMFKVPIQACVGAGVVASVQLSAMRKDVLAKCYGGDISRKKKLLQKQAKGKKRMKAMGKVNVPQEAFMAVLNLRDSGGD</sequence>
<dbReference type="InterPro" id="IPR000640">
    <property type="entry name" value="EFG_V-like"/>
</dbReference>
<dbReference type="HAMAP" id="MF_00071">
    <property type="entry name" value="LepA"/>
    <property type="match status" value="1"/>
</dbReference>
<comment type="similarity">
    <text evidence="2">Belongs to the TRAFAC class translation factor GTPase superfamily. Classic translation factor GTPase family. LepA subfamily.</text>
</comment>
<dbReference type="Pfam" id="PF00679">
    <property type="entry name" value="EFG_C"/>
    <property type="match status" value="1"/>
</dbReference>